<dbReference type="EMBL" id="JACEIK010001685">
    <property type="protein sequence ID" value="MCD7471457.1"/>
    <property type="molecule type" value="Genomic_DNA"/>
</dbReference>
<accession>A0ABS8TIW1</accession>
<evidence type="ECO:0000313" key="2">
    <source>
        <dbReference type="Proteomes" id="UP000823775"/>
    </source>
</evidence>
<feature type="non-terminal residue" evidence="1">
    <location>
        <position position="1"/>
    </location>
</feature>
<gene>
    <name evidence="1" type="ORF">HAX54_011909</name>
</gene>
<reference evidence="1 2" key="1">
    <citation type="journal article" date="2021" name="BMC Genomics">
        <title>Datura genome reveals duplications of psychoactive alkaloid biosynthetic genes and high mutation rate following tissue culture.</title>
        <authorList>
            <person name="Rajewski A."/>
            <person name="Carter-House D."/>
            <person name="Stajich J."/>
            <person name="Litt A."/>
        </authorList>
    </citation>
    <scope>NUCLEOTIDE SEQUENCE [LARGE SCALE GENOMIC DNA]</scope>
    <source>
        <strain evidence="1">AR-01</strain>
    </source>
</reference>
<protein>
    <submittedName>
        <fullName evidence="1">Uncharacterized protein</fullName>
    </submittedName>
</protein>
<keyword evidence="2" id="KW-1185">Reference proteome</keyword>
<proteinExistence type="predicted"/>
<sequence length="77" mass="8613">ARQWQLLVGGPNDSFSVPMSHSINYFNSSNDARNDSLAEDVSTLLIESHDDSEQPPIVISPTFSIHILSERVTRIRC</sequence>
<comment type="caution">
    <text evidence="1">The sequence shown here is derived from an EMBL/GenBank/DDBJ whole genome shotgun (WGS) entry which is preliminary data.</text>
</comment>
<name>A0ABS8TIW1_DATST</name>
<dbReference type="Proteomes" id="UP000823775">
    <property type="component" value="Unassembled WGS sequence"/>
</dbReference>
<evidence type="ECO:0000313" key="1">
    <source>
        <dbReference type="EMBL" id="MCD7471457.1"/>
    </source>
</evidence>
<organism evidence="1 2">
    <name type="scientific">Datura stramonium</name>
    <name type="common">Jimsonweed</name>
    <name type="synonym">Common thornapple</name>
    <dbReference type="NCBI Taxonomy" id="4076"/>
    <lineage>
        <taxon>Eukaryota</taxon>
        <taxon>Viridiplantae</taxon>
        <taxon>Streptophyta</taxon>
        <taxon>Embryophyta</taxon>
        <taxon>Tracheophyta</taxon>
        <taxon>Spermatophyta</taxon>
        <taxon>Magnoliopsida</taxon>
        <taxon>eudicotyledons</taxon>
        <taxon>Gunneridae</taxon>
        <taxon>Pentapetalae</taxon>
        <taxon>asterids</taxon>
        <taxon>lamiids</taxon>
        <taxon>Solanales</taxon>
        <taxon>Solanaceae</taxon>
        <taxon>Solanoideae</taxon>
        <taxon>Datureae</taxon>
        <taxon>Datura</taxon>
    </lineage>
</organism>